<dbReference type="SFLD" id="SFLDG00002">
    <property type="entry name" value="C1.7:_P-type_atpase_like"/>
    <property type="match status" value="1"/>
</dbReference>
<dbReference type="AlphaFoldDB" id="A0A5R8QD88"/>
<feature type="transmembrane region" description="Helical" evidence="6">
    <location>
        <begin position="224"/>
        <end position="243"/>
    </location>
</feature>
<dbReference type="Pfam" id="PF00702">
    <property type="entry name" value="Hydrolase"/>
    <property type="match status" value="1"/>
</dbReference>
<comment type="subcellular location">
    <subcellularLocation>
        <location evidence="1">Membrane</location>
        <topology evidence="1">Multi-pass membrane protein</topology>
    </subcellularLocation>
</comment>
<dbReference type="PRINTS" id="PR00119">
    <property type="entry name" value="CATATPASE"/>
</dbReference>
<evidence type="ECO:0000313" key="8">
    <source>
        <dbReference type="EMBL" id="TLG74236.1"/>
    </source>
</evidence>
<dbReference type="InterPro" id="IPR018303">
    <property type="entry name" value="ATPase_P-typ_P_site"/>
</dbReference>
<dbReference type="NCBIfam" id="TIGR01494">
    <property type="entry name" value="ATPase_P-type"/>
    <property type="match status" value="2"/>
</dbReference>
<dbReference type="InterPro" id="IPR023298">
    <property type="entry name" value="ATPase_P-typ_TM_dom_sf"/>
</dbReference>
<dbReference type="InterPro" id="IPR023299">
    <property type="entry name" value="ATPase_P-typ_cyto_dom_N"/>
</dbReference>
<comment type="caution">
    <text evidence="8">The sequence shown here is derived from an EMBL/GenBank/DDBJ whole genome shotgun (WGS) entry which is preliminary data.</text>
</comment>
<feature type="transmembrane region" description="Helical" evidence="6">
    <location>
        <begin position="629"/>
        <end position="651"/>
    </location>
</feature>
<dbReference type="SFLD" id="SFLDF00027">
    <property type="entry name" value="p-type_atpase"/>
    <property type="match status" value="1"/>
</dbReference>
<dbReference type="CDD" id="cd02609">
    <property type="entry name" value="P-type_ATPase"/>
    <property type="match status" value="1"/>
</dbReference>
<feature type="transmembrane region" description="Helical" evidence="6">
    <location>
        <begin position="75"/>
        <end position="93"/>
    </location>
</feature>
<dbReference type="InterPro" id="IPR008250">
    <property type="entry name" value="ATPase_P-typ_transduc_dom_A_sf"/>
</dbReference>
<dbReference type="InterPro" id="IPR036412">
    <property type="entry name" value="HAD-like_sf"/>
</dbReference>
<dbReference type="GO" id="GO:0016887">
    <property type="term" value="F:ATP hydrolysis activity"/>
    <property type="evidence" value="ECO:0007669"/>
    <property type="project" value="InterPro"/>
</dbReference>
<dbReference type="GO" id="GO:0016020">
    <property type="term" value="C:membrane"/>
    <property type="evidence" value="ECO:0007669"/>
    <property type="project" value="UniProtKB-SubCell"/>
</dbReference>
<dbReference type="RefSeq" id="WP_138190788.1">
    <property type="nucleotide sequence ID" value="NZ_VBWP01000004.1"/>
</dbReference>
<dbReference type="PANTHER" id="PTHR42861">
    <property type="entry name" value="CALCIUM-TRANSPORTING ATPASE"/>
    <property type="match status" value="1"/>
</dbReference>
<keyword evidence="9" id="KW-1185">Reference proteome</keyword>
<dbReference type="OrthoDB" id="9760364at2"/>
<name>A0A5R8QD88_9FIRM</name>
<organism evidence="8 9">
    <name type="scientific">Culicoidibacter larvae</name>
    <dbReference type="NCBI Taxonomy" id="2579976"/>
    <lineage>
        <taxon>Bacteria</taxon>
        <taxon>Bacillati</taxon>
        <taxon>Bacillota</taxon>
        <taxon>Culicoidibacteria</taxon>
        <taxon>Culicoidibacterales</taxon>
        <taxon>Culicoidibacteraceae</taxon>
        <taxon>Culicoidibacter</taxon>
    </lineage>
</organism>
<reference evidence="8 9" key="1">
    <citation type="submission" date="2019-05" db="EMBL/GenBank/DDBJ databases">
        <title>Culicoidintestinum kansasii gen. nov., sp. nov. from the gastrointestinal tract of the biting midge, Culicoides sonorensis.</title>
        <authorList>
            <person name="Neupane S."/>
            <person name="Ghosh A."/>
            <person name="Gunther S."/>
            <person name="Martin K."/>
            <person name="Zurek L."/>
        </authorList>
    </citation>
    <scope>NUCLEOTIDE SEQUENCE [LARGE SCALE GENOMIC DNA]</scope>
    <source>
        <strain evidence="8 9">CS-1</strain>
    </source>
</reference>
<dbReference type="InterPro" id="IPR001757">
    <property type="entry name" value="P_typ_ATPase"/>
</dbReference>
<dbReference type="InterPro" id="IPR044492">
    <property type="entry name" value="P_typ_ATPase_HD_dom"/>
</dbReference>
<dbReference type="Gene3D" id="3.40.1110.10">
    <property type="entry name" value="Calcium-transporting ATPase, cytoplasmic domain N"/>
    <property type="match status" value="1"/>
</dbReference>
<feature type="transmembrane region" description="Helical" evidence="6">
    <location>
        <begin position="51"/>
        <end position="69"/>
    </location>
</feature>
<accession>A0A5R8QD88</accession>
<feature type="transmembrane region" description="Helical" evidence="6">
    <location>
        <begin position="602"/>
        <end position="623"/>
    </location>
</feature>
<feature type="domain" description="P-type ATPase A" evidence="7">
    <location>
        <begin position="109"/>
        <end position="202"/>
    </location>
</feature>
<feature type="transmembrane region" description="Helical" evidence="6">
    <location>
        <begin position="255"/>
        <end position="280"/>
    </location>
</feature>
<keyword evidence="4 6" id="KW-1133">Transmembrane helix</keyword>
<dbReference type="Pfam" id="PF00122">
    <property type="entry name" value="E1-E2_ATPase"/>
    <property type="match status" value="1"/>
</dbReference>
<feature type="transmembrane region" description="Helical" evidence="6">
    <location>
        <begin position="698"/>
        <end position="717"/>
    </location>
</feature>
<feature type="transmembrane region" description="Helical" evidence="6">
    <location>
        <begin position="724"/>
        <end position="752"/>
    </location>
</feature>
<evidence type="ECO:0000256" key="4">
    <source>
        <dbReference type="ARBA" id="ARBA00022989"/>
    </source>
</evidence>
<keyword evidence="5 6" id="KW-0472">Membrane</keyword>
<dbReference type="InParanoid" id="A0A5R8QD88"/>
<dbReference type="SUPFAM" id="SSF81665">
    <property type="entry name" value="Calcium ATPase, transmembrane domain M"/>
    <property type="match status" value="1"/>
</dbReference>
<dbReference type="Proteomes" id="UP000306912">
    <property type="component" value="Unassembled WGS sequence"/>
</dbReference>
<dbReference type="EMBL" id="VBWP01000004">
    <property type="protein sequence ID" value="TLG74236.1"/>
    <property type="molecule type" value="Genomic_DNA"/>
</dbReference>
<evidence type="ECO:0000256" key="3">
    <source>
        <dbReference type="ARBA" id="ARBA00022967"/>
    </source>
</evidence>
<dbReference type="Gene3D" id="1.20.1110.10">
    <property type="entry name" value="Calcium-transporting ATPase, transmembrane domain"/>
    <property type="match status" value="1"/>
</dbReference>
<proteinExistence type="predicted"/>
<keyword evidence="3" id="KW-1278">Translocase</keyword>
<dbReference type="SFLD" id="SFLDS00003">
    <property type="entry name" value="Haloacid_Dehalogenase"/>
    <property type="match status" value="1"/>
</dbReference>
<sequence>MDKQEKIVHLETDIVTGLTSAQVEAKIAANQTNKTVDVPSRTIGDIIKTNTLTLFNALNAILAILVIIAGQPRNALFAFVIVANTFIGIFQELRAKYTLEKLSVLNTFQVPVVRDSEVVTIDTDAIVLDDVMKLSTGMQIAVDAIVRSGEIEVDESLLTGEADPVLKHVGEELLSGSFVVSGSCDAQAIRVAQDMYASKLSAEAKRFSMVDSELRKSVNQIIKIVTYLILPVGAMLMFTQLFFNNGTWQDALVGAVGGIIGMIPEGLVLLTSVALMVGVIRLAQKKTLVQEMPAIEMLARVDVLCLDKTGTITEGNLNLAEIELTGDKDKMKIDDALAVLTRTLPAANPTQLAIYDYYQEAPSWEVTDTVAFSSARKWSAASFKNEGTWILGAPEMVLGSNYSLFQEKVEEQARLGRRVLVLAYSDEIIKDELLPADTKAEAFIMLEDIIRDHANQTLAYFASQGVTLKVISGDNPVTVAAVAKRAGLEGAEHYLDARTLPDDIESLQEIVANTTVFGRVSPQQKQKLVQALQANGHTVAMTGDGVNDVLALKESDCGIAMANGSEATRSVAQLVLLNSDFASLPQVVSEGRRVINNIERVSSLYLVKTLYSIILSVVFTILLKPYPFLPLQLTLIGSVATGIPSFFLALAPNDERVTGGFLRKVAQDTIPGGIAVAIGTLIIYGLSSFVHYDVEQRRTMAILVAGGVQLVVLLRVARPWKAWNLALVGIMIVAFFATFFLPVISAIFYFVPMNWFDYLIGGVLIIASWWFMNFVQWMMHIVYDWWLTIRRKES</sequence>
<dbReference type="SUPFAM" id="SSF81653">
    <property type="entry name" value="Calcium ATPase, transduction domain A"/>
    <property type="match status" value="1"/>
</dbReference>
<keyword evidence="2 6" id="KW-0812">Transmembrane</keyword>
<dbReference type="PRINTS" id="PR00120">
    <property type="entry name" value="HATPASE"/>
</dbReference>
<evidence type="ECO:0000256" key="6">
    <source>
        <dbReference type="SAM" id="Phobius"/>
    </source>
</evidence>
<evidence type="ECO:0000313" key="9">
    <source>
        <dbReference type="Proteomes" id="UP000306912"/>
    </source>
</evidence>
<dbReference type="SUPFAM" id="SSF56784">
    <property type="entry name" value="HAD-like"/>
    <property type="match status" value="1"/>
</dbReference>
<dbReference type="Gene3D" id="2.70.150.10">
    <property type="entry name" value="Calcium-transporting ATPase, cytoplasmic transduction domain A"/>
    <property type="match status" value="1"/>
</dbReference>
<evidence type="ECO:0000256" key="1">
    <source>
        <dbReference type="ARBA" id="ARBA00004141"/>
    </source>
</evidence>
<evidence type="ECO:0000256" key="2">
    <source>
        <dbReference type="ARBA" id="ARBA00022692"/>
    </source>
</evidence>
<dbReference type="SUPFAM" id="SSF81660">
    <property type="entry name" value="Metal cation-transporting ATPase, ATP-binding domain N"/>
    <property type="match status" value="1"/>
</dbReference>
<feature type="transmembrane region" description="Helical" evidence="6">
    <location>
        <begin position="758"/>
        <end position="783"/>
    </location>
</feature>
<dbReference type="GO" id="GO:0005524">
    <property type="term" value="F:ATP binding"/>
    <property type="evidence" value="ECO:0007669"/>
    <property type="project" value="InterPro"/>
</dbReference>
<dbReference type="PROSITE" id="PS00154">
    <property type="entry name" value="ATPASE_E1_E2"/>
    <property type="match status" value="1"/>
</dbReference>
<dbReference type="Gene3D" id="3.40.50.1000">
    <property type="entry name" value="HAD superfamily/HAD-like"/>
    <property type="match status" value="1"/>
</dbReference>
<evidence type="ECO:0000256" key="5">
    <source>
        <dbReference type="ARBA" id="ARBA00023136"/>
    </source>
</evidence>
<dbReference type="InterPro" id="IPR059000">
    <property type="entry name" value="ATPase_P-type_domA"/>
</dbReference>
<gene>
    <name evidence="8" type="ORF">FEZ08_05895</name>
</gene>
<protein>
    <submittedName>
        <fullName evidence="8">Cation-translocating P-type ATPase</fullName>
    </submittedName>
</protein>
<dbReference type="InterPro" id="IPR023214">
    <property type="entry name" value="HAD_sf"/>
</dbReference>
<feature type="transmembrane region" description="Helical" evidence="6">
    <location>
        <begin position="672"/>
        <end position="692"/>
    </location>
</feature>
<evidence type="ECO:0000259" key="7">
    <source>
        <dbReference type="Pfam" id="PF00122"/>
    </source>
</evidence>